<dbReference type="PANTHER" id="PTHR43578:SF3">
    <property type="entry name" value="NADH-QUINONE OXIDOREDUCTASE SUBUNIT F"/>
    <property type="match status" value="1"/>
</dbReference>
<dbReference type="InterPro" id="IPR003813">
    <property type="entry name" value="MvhD/FlpD"/>
</dbReference>
<protein>
    <submittedName>
        <fullName evidence="6">Methyl-viologen-reducing hydrogenase delta subunit</fullName>
    </submittedName>
</protein>
<dbReference type="InterPro" id="IPR037207">
    <property type="entry name" value="Nuop51_4Fe4S-bd_sf"/>
</dbReference>
<dbReference type="Pfam" id="PF10589">
    <property type="entry name" value="NADH_4Fe-4S"/>
    <property type="match status" value="1"/>
</dbReference>
<dbReference type="Pfam" id="PF02662">
    <property type="entry name" value="FlpD"/>
    <property type="match status" value="1"/>
</dbReference>
<organism evidence="6 7">
    <name type="scientific">Thermodesulfobium narugense DSM 14796</name>
    <dbReference type="NCBI Taxonomy" id="747365"/>
    <lineage>
        <taxon>Bacteria</taxon>
        <taxon>Pseudomonadati</taxon>
        <taxon>Thermodesulfobiota</taxon>
        <taxon>Thermodesulfobiia</taxon>
        <taxon>Thermodesulfobiales</taxon>
        <taxon>Thermodesulfobiaceae</taxon>
        <taxon>Thermodesulfobium</taxon>
    </lineage>
</organism>
<dbReference type="Proteomes" id="UP000011765">
    <property type="component" value="Chromosome"/>
</dbReference>
<evidence type="ECO:0000256" key="3">
    <source>
        <dbReference type="ARBA" id="ARBA00023004"/>
    </source>
</evidence>
<evidence type="ECO:0000256" key="4">
    <source>
        <dbReference type="ARBA" id="ARBA00023014"/>
    </source>
</evidence>
<feature type="domain" description="NADH-ubiquinone oxidoreductase 51kDa subunit iron-sulphur binding" evidence="5">
    <location>
        <begin position="168"/>
        <end position="213"/>
    </location>
</feature>
<dbReference type="Gene3D" id="1.20.1440.230">
    <property type="entry name" value="NADH-ubiquinone oxidoreductase 51kDa subunit, iron-sulphur binding domain"/>
    <property type="match status" value="1"/>
</dbReference>
<name>M1E739_9BACT</name>
<dbReference type="PANTHER" id="PTHR43578">
    <property type="entry name" value="NADH-QUINONE OXIDOREDUCTASE SUBUNIT F"/>
    <property type="match status" value="1"/>
</dbReference>
<dbReference type="STRING" id="747365.Thena_1509"/>
<accession>M1E739</accession>
<keyword evidence="4" id="KW-0411">Iron-sulfur</keyword>
<dbReference type="HOGENOM" id="CLU_1029109_0_0_9"/>
<evidence type="ECO:0000313" key="7">
    <source>
        <dbReference type="Proteomes" id="UP000011765"/>
    </source>
</evidence>
<gene>
    <name evidence="6" type="ORF">Thena_1509</name>
</gene>
<keyword evidence="1" id="KW-0479">Metal-binding</keyword>
<dbReference type="GO" id="GO:0016491">
    <property type="term" value="F:oxidoreductase activity"/>
    <property type="evidence" value="ECO:0007669"/>
    <property type="project" value="UniProtKB-KW"/>
</dbReference>
<dbReference type="SUPFAM" id="SSF140490">
    <property type="entry name" value="Nqo1C-terminal domain-like"/>
    <property type="match status" value="1"/>
</dbReference>
<keyword evidence="7" id="KW-1185">Reference proteome</keyword>
<dbReference type="SMART" id="SM00928">
    <property type="entry name" value="NADH_4Fe-4S"/>
    <property type="match status" value="1"/>
</dbReference>
<evidence type="ECO:0000256" key="1">
    <source>
        <dbReference type="ARBA" id="ARBA00022723"/>
    </source>
</evidence>
<dbReference type="EMBL" id="CP002690">
    <property type="protein sequence ID" value="AEE15121.1"/>
    <property type="molecule type" value="Genomic_DNA"/>
</dbReference>
<evidence type="ECO:0000259" key="5">
    <source>
        <dbReference type="SMART" id="SM00928"/>
    </source>
</evidence>
<keyword evidence="2" id="KW-0560">Oxidoreductase</keyword>
<dbReference type="GO" id="GO:0051539">
    <property type="term" value="F:4 iron, 4 sulfur cluster binding"/>
    <property type="evidence" value="ECO:0007669"/>
    <property type="project" value="InterPro"/>
</dbReference>
<proteinExistence type="predicted"/>
<dbReference type="eggNOG" id="COG1908">
    <property type="taxonomic scope" value="Bacteria"/>
</dbReference>
<reference evidence="6 7" key="1">
    <citation type="submission" date="2011-04" db="EMBL/GenBank/DDBJ databases">
        <title>The complete genome of Thermodesulfobium narugense DSM 14796.</title>
        <authorList>
            <consortium name="US DOE Joint Genome Institute (JGI-PGF)"/>
            <person name="Lucas S."/>
            <person name="Han J."/>
            <person name="Lapidus A."/>
            <person name="Bruce D."/>
            <person name="Goodwin L."/>
            <person name="Pitluck S."/>
            <person name="Peters L."/>
            <person name="Kyrpides N."/>
            <person name="Mavromatis K."/>
            <person name="Pagani I."/>
            <person name="Ivanova N."/>
            <person name="Ovchinnikova G."/>
            <person name="Zhang X."/>
            <person name="Saunders L."/>
            <person name="Detter J.C."/>
            <person name="Tapia R."/>
            <person name="Han C."/>
            <person name="Land M."/>
            <person name="Hauser L."/>
            <person name="Markowitz V."/>
            <person name="Cheng J.-F."/>
            <person name="Hugenholtz P."/>
            <person name="Woyke T."/>
            <person name="Wu D."/>
            <person name="Spring S."/>
            <person name="Schroeder M."/>
            <person name="Brambilla E."/>
            <person name="Klenk H.-P."/>
            <person name="Eisen J.A."/>
        </authorList>
    </citation>
    <scope>NUCLEOTIDE SEQUENCE [LARGE SCALE GENOMIC DNA]</scope>
    <source>
        <strain evidence="6 7">DSM 14796</strain>
    </source>
</reference>
<dbReference type="InterPro" id="IPR019575">
    <property type="entry name" value="Nuop51_4Fe4S-bd"/>
</dbReference>
<dbReference type="OrthoDB" id="9785566at2"/>
<keyword evidence="3" id="KW-0408">Iron</keyword>
<evidence type="ECO:0000256" key="2">
    <source>
        <dbReference type="ARBA" id="ARBA00023002"/>
    </source>
</evidence>
<dbReference type="GO" id="GO:0046872">
    <property type="term" value="F:metal ion binding"/>
    <property type="evidence" value="ECO:0007669"/>
    <property type="project" value="UniProtKB-KW"/>
</dbReference>
<dbReference type="eggNOG" id="COG1894">
    <property type="taxonomic scope" value="Bacteria"/>
</dbReference>
<sequence length="274" mass="30044">MDQGFEPKIVAFLCNWCSYAGADLAGSLHYTYPPNLCAVRVPCSGRVEPEFIVQALLSGADGVLVSGCHPGDCHYGTGNYYANRRFNLLTRFLEVIGISKERVKLEWVSGAEGLRFSQVAKSFTEKIKNLGPISIKTPTRIDWATLSRTIAVVGSAGKLFWDENKCMVEMVDFFLDYTQKNSCGECVPCRIGSKRMQEIVKKISNGSVSEEEISILNELSEVIGASSKCDLGKMAGKAVKFTLQYCKDDIDAHRNGGCGYSVPANPGWKAIVLK</sequence>
<dbReference type="KEGG" id="tnr:Thena_1509"/>
<dbReference type="AlphaFoldDB" id="M1E739"/>
<evidence type="ECO:0000313" key="6">
    <source>
        <dbReference type="EMBL" id="AEE15121.1"/>
    </source>
</evidence>